<dbReference type="EMBL" id="GISG01266130">
    <property type="protein sequence ID" value="MBA4675150.1"/>
    <property type="molecule type" value="Transcribed_RNA"/>
</dbReference>
<dbReference type="EMBL" id="GISG01266129">
    <property type="protein sequence ID" value="MBA4675149.1"/>
    <property type="molecule type" value="Transcribed_RNA"/>
</dbReference>
<feature type="region of interest" description="Disordered" evidence="1">
    <location>
        <begin position="81"/>
        <end position="136"/>
    </location>
</feature>
<proteinExistence type="predicted"/>
<reference evidence="2" key="2">
    <citation type="submission" date="2020-07" db="EMBL/GenBank/DDBJ databases">
        <authorList>
            <person name="Vera ALvarez R."/>
            <person name="Arias-Moreno D.M."/>
            <person name="Jimenez-Jacinto V."/>
            <person name="Jimenez-Bremont J.F."/>
            <person name="Swaminathan K."/>
            <person name="Moose S.P."/>
            <person name="Guerrero-Gonzalez M.L."/>
            <person name="Marino-Ramirez L."/>
            <person name="Landsman D."/>
            <person name="Rodriguez-Kessler M."/>
            <person name="Delgado-Sanchez P."/>
        </authorList>
    </citation>
    <scope>NUCLEOTIDE SEQUENCE</scope>
    <source>
        <tissue evidence="2">Cladode</tissue>
    </source>
</reference>
<dbReference type="AlphaFoldDB" id="A0A7C9FCA8"/>
<evidence type="ECO:0000256" key="1">
    <source>
        <dbReference type="SAM" id="MobiDB-lite"/>
    </source>
</evidence>
<sequence>MGGLKTRIHLLSPINSINSVSLLSCLAPSSLCLQSPRSLSLHKRKRANLAAMVTERQAHPTHRHLFFFRLLPWWRTAADFPKKKKKTDEDKTATLPHKKIEISMPGTPSSNPPSPSHRSTDSERNGITHVPYEPLR</sequence>
<evidence type="ECO:0000313" key="2">
    <source>
        <dbReference type="EMBL" id="MBA4675149.1"/>
    </source>
</evidence>
<reference evidence="2" key="1">
    <citation type="journal article" date="2013" name="J. Plant Res.">
        <title>Effect of fungi and light on seed germination of three Opuntia species from semiarid lands of central Mexico.</title>
        <authorList>
            <person name="Delgado-Sanchez P."/>
            <person name="Jimenez-Bremont J.F."/>
            <person name="Guerrero-Gonzalez Mde L."/>
            <person name="Flores J."/>
        </authorList>
    </citation>
    <scope>NUCLEOTIDE SEQUENCE</scope>
    <source>
        <tissue evidence="2">Cladode</tissue>
    </source>
</reference>
<accession>A0A7C9FCA8</accession>
<name>A0A7C9FCA8_OPUST</name>
<organism evidence="2">
    <name type="scientific">Opuntia streptacantha</name>
    <name type="common">Prickly pear cactus</name>
    <name type="synonym">Opuntia cardona</name>
    <dbReference type="NCBI Taxonomy" id="393608"/>
    <lineage>
        <taxon>Eukaryota</taxon>
        <taxon>Viridiplantae</taxon>
        <taxon>Streptophyta</taxon>
        <taxon>Embryophyta</taxon>
        <taxon>Tracheophyta</taxon>
        <taxon>Spermatophyta</taxon>
        <taxon>Magnoliopsida</taxon>
        <taxon>eudicotyledons</taxon>
        <taxon>Gunneridae</taxon>
        <taxon>Pentapetalae</taxon>
        <taxon>Caryophyllales</taxon>
        <taxon>Cactineae</taxon>
        <taxon>Cactaceae</taxon>
        <taxon>Opuntioideae</taxon>
        <taxon>Opuntia</taxon>
    </lineage>
</organism>
<dbReference type="PROSITE" id="PS51257">
    <property type="entry name" value="PROKAR_LIPOPROTEIN"/>
    <property type="match status" value="1"/>
</dbReference>
<protein>
    <submittedName>
        <fullName evidence="2">Uncharacterized protein</fullName>
    </submittedName>
</protein>